<gene>
    <name evidence="1" type="ORF">NCTC8576_04978</name>
</gene>
<dbReference type="AlphaFoldDB" id="A0A2X2J5P6"/>
<organism evidence="1 2">
    <name type="scientific">Shigella boydii</name>
    <dbReference type="NCBI Taxonomy" id="621"/>
    <lineage>
        <taxon>Bacteria</taxon>
        <taxon>Pseudomonadati</taxon>
        <taxon>Pseudomonadota</taxon>
        <taxon>Gammaproteobacteria</taxon>
        <taxon>Enterobacterales</taxon>
        <taxon>Enterobacteriaceae</taxon>
        <taxon>Shigella</taxon>
    </lineage>
</organism>
<proteinExistence type="predicted"/>
<dbReference type="Gene3D" id="3.90.70.140">
    <property type="match status" value="1"/>
</dbReference>
<name>A0A2X2J5P6_SHIBO</name>
<reference evidence="1 2" key="1">
    <citation type="submission" date="2018-06" db="EMBL/GenBank/DDBJ databases">
        <authorList>
            <consortium name="Pathogen Informatics"/>
            <person name="Doyle S."/>
        </authorList>
    </citation>
    <scope>NUCLEOTIDE SEQUENCE [LARGE SCALE GENOMIC DNA]</scope>
    <source>
        <strain evidence="1 2">NCTC8576</strain>
    </source>
</reference>
<dbReference type="Pfam" id="PF21435">
    <property type="entry name" value="Gln_amidase_like"/>
    <property type="match status" value="1"/>
</dbReference>
<dbReference type="InterPro" id="IPR049307">
    <property type="entry name" value="OspI-like"/>
</dbReference>
<protein>
    <submittedName>
        <fullName evidence="1">Uncharacterized protein</fullName>
    </submittedName>
</protein>
<evidence type="ECO:0000313" key="1">
    <source>
        <dbReference type="EMBL" id="SPZ88974.1"/>
    </source>
</evidence>
<dbReference type="EMBL" id="UAUR01000008">
    <property type="protein sequence ID" value="SPZ88974.1"/>
    <property type="molecule type" value="Genomic_DNA"/>
</dbReference>
<dbReference type="InterPro" id="IPR049308">
    <property type="entry name" value="OspI-like_sf"/>
</dbReference>
<accession>A0A2X2J5P6</accession>
<dbReference type="Proteomes" id="UP000251799">
    <property type="component" value="Unassembled WGS sequence"/>
</dbReference>
<evidence type="ECO:0000313" key="2">
    <source>
        <dbReference type="Proteomes" id="UP000251799"/>
    </source>
</evidence>
<sequence>MVKKLCFWMFKQERDLIFYDPVEKSPDAFVDENSSVQVIHVSDQEFDHYANSSSWKSKRLC</sequence>